<dbReference type="CDD" id="cd06661">
    <property type="entry name" value="GGCT_like"/>
    <property type="match status" value="1"/>
</dbReference>
<dbReference type="RefSeq" id="WP_204840844.1">
    <property type="nucleotide sequence ID" value="NZ_JAFBCL010000001.1"/>
</dbReference>
<feature type="region of interest" description="Disordered" evidence="3">
    <location>
        <begin position="151"/>
        <end position="170"/>
    </location>
</feature>
<evidence type="ECO:0000313" key="5">
    <source>
        <dbReference type="EMBL" id="MBM7809784.1"/>
    </source>
</evidence>
<accession>A0A8T8I060</accession>
<dbReference type="PANTHER" id="PTHR31544:SF2">
    <property type="entry name" value="AIG2-LIKE PROTEIN D"/>
    <property type="match status" value="1"/>
</dbReference>
<dbReference type="Proteomes" id="UP001195724">
    <property type="component" value="Unassembled WGS sequence"/>
</dbReference>
<dbReference type="Gene3D" id="3.10.490.10">
    <property type="entry name" value="Gamma-glutamyl cyclotransferase-like"/>
    <property type="match status" value="1"/>
</dbReference>
<evidence type="ECO:0000313" key="8">
    <source>
        <dbReference type="Proteomes" id="UP001195724"/>
    </source>
</evidence>
<feature type="domain" description="Gamma-glutamylcyclotransferase AIG2-like" evidence="4">
    <location>
        <begin position="17"/>
        <end position="108"/>
    </location>
</feature>
<dbReference type="EMBL" id="CP072788">
    <property type="protein sequence ID" value="QTR04061.1"/>
    <property type="molecule type" value="Genomic_DNA"/>
</dbReference>
<dbReference type="AlphaFoldDB" id="A0A8T8I060"/>
<keyword evidence="8" id="KW-1185">Reference proteome</keyword>
<reference evidence="5 8" key="1">
    <citation type="submission" date="2021-01" db="EMBL/GenBank/DDBJ databases">
        <title>Sequencing the genomes of 1000 actinobacteria strains.</title>
        <authorList>
            <person name="Klenk H.-P."/>
        </authorList>
    </citation>
    <scope>NUCLEOTIDE SEQUENCE [LARGE SCALE GENOMIC DNA]</scope>
    <source>
        <strain evidence="5 8">DSM 44581</strain>
    </source>
</reference>
<evidence type="ECO:0000256" key="2">
    <source>
        <dbReference type="ARBA" id="ARBA00030602"/>
    </source>
</evidence>
<evidence type="ECO:0000256" key="1">
    <source>
        <dbReference type="ARBA" id="ARBA00022679"/>
    </source>
</evidence>
<evidence type="ECO:0000259" key="4">
    <source>
        <dbReference type="Pfam" id="PF06094"/>
    </source>
</evidence>
<evidence type="ECO:0000313" key="6">
    <source>
        <dbReference type="EMBL" id="QTR04061.1"/>
    </source>
</evidence>
<dbReference type="Proteomes" id="UP000671828">
    <property type="component" value="Chromosome"/>
</dbReference>
<protein>
    <recommendedName>
        <fullName evidence="2">Putative gamma-glutamylcyclotransferase</fullName>
    </recommendedName>
</protein>
<dbReference type="PANTHER" id="PTHR31544">
    <property type="entry name" value="AIG2-LIKE PROTEIN D"/>
    <property type="match status" value="1"/>
</dbReference>
<name>A0A8T8I060_9PSEU</name>
<dbReference type="Pfam" id="PF06094">
    <property type="entry name" value="GGACT"/>
    <property type="match status" value="1"/>
</dbReference>
<dbReference type="InterPro" id="IPR009288">
    <property type="entry name" value="AIG2-like_dom"/>
</dbReference>
<evidence type="ECO:0000313" key="7">
    <source>
        <dbReference type="Proteomes" id="UP000671828"/>
    </source>
</evidence>
<dbReference type="GO" id="GO:0016740">
    <property type="term" value="F:transferase activity"/>
    <property type="evidence" value="ECO:0007669"/>
    <property type="project" value="UniProtKB-KW"/>
</dbReference>
<organism evidence="6 7">
    <name type="scientific">Saccharothrix algeriensis</name>
    <dbReference type="NCBI Taxonomy" id="173560"/>
    <lineage>
        <taxon>Bacteria</taxon>
        <taxon>Bacillati</taxon>
        <taxon>Actinomycetota</taxon>
        <taxon>Actinomycetes</taxon>
        <taxon>Pseudonocardiales</taxon>
        <taxon>Pseudonocardiaceae</taxon>
        <taxon>Saccharothrix</taxon>
    </lineage>
</organism>
<proteinExistence type="predicted"/>
<dbReference type="InterPro" id="IPR036568">
    <property type="entry name" value="GGCT-like_sf"/>
</dbReference>
<reference evidence="6" key="2">
    <citation type="submission" date="2021-04" db="EMBL/GenBank/DDBJ databases">
        <title>Saccharothrix algeriensis WGS.</title>
        <authorList>
            <person name="Stuskova K."/>
            <person name="Hakalova E."/>
            <person name="Tebbal A.B."/>
            <person name="Eichmeier A."/>
        </authorList>
    </citation>
    <scope>NUCLEOTIDE SEQUENCE</scope>
    <source>
        <strain evidence="6">NRRL B-24137</strain>
    </source>
</reference>
<feature type="compositionally biased region" description="Low complexity" evidence="3">
    <location>
        <begin position="151"/>
        <end position="164"/>
    </location>
</feature>
<keyword evidence="1" id="KW-0808">Transferase</keyword>
<sequence length="170" mass="18451">MIDPTGRDRLADRPDALFAYGSLTFPEVLEVLLGRVPAAVPATAPGWRIAALRDRPFPVLVPGAGVAVGVLLTDLTSTEWRIVDAFEARSYELREIDLDVGRGGAYVAGARADADWGVLPRDWAREAFDLPSYLRRCSDWRQAAPVWRTSAATARKSPAAPARAGLPPEE</sequence>
<dbReference type="EMBL" id="JAFBCL010000001">
    <property type="protein sequence ID" value="MBM7809784.1"/>
    <property type="molecule type" value="Genomic_DNA"/>
</dbReference>
<dbReference type="InterPro" id="IPR045038">
    <property type="entry name" value="AIG2-like"/>
</dbReference>
<gene>
    <name evidence="6" type="ORF">J7S33_03455</name>
    <name evidence="5" type="ORF">JOE68_000649</name>
</gene>
<dbReference type="InterPro" id="IPR013024">
    <property type="entry name" value="GGCT-like"/>
</dbReference>
<dbReference type="SUPFAM" id="SSF110857">
    <property type="entry name" value="Gamma-glutamyl cyclotransferase-like"/>
    <property type="match status" value="1"/>
</dbReference>
<evidence type="ECO:0000256" key="3">
    <source>
        <dbReference type="SAM" id="MobiDB-lite"/>
    </source>
</evidence>